<proteinExistence type="inferred from homology"/>
<evidence type="ECO:0000259" key="14">
    <source>
        <dbReference type="Pfam" id="PF00288"/>
    </source>
</evidence>
<evidence type="ECO:0000256" key="2">
    <source>
        <dbReference type="ARBA" id="ARBA00007370"/>
    </source>
</evidence>
<evidence type="ECO:0000256" key="3">
    <source>
        <dbReference type="ARBA" id="ARBA00012078"/>
    </source>
</evidence>
<dbReference type="HAMAP" id="MF_00384">
    <property type="entry name" value="Homoser_kinase"/>
    <property type="match status" value="1"/>
</dbReference>
<evidence type="ECO:0000256" key="5">
    <source>
        <dbReference type="ARBA" id="ARBA00022605"/>
    </source>
</evidence>
<dbReference type="EC" id="2.7.1.39" evidence="3 13"/>
<dbReference type="PRINTS" id="PR00958">
    <property type="entry name" value="HOMSERKINASE"/>
</dbReference>
<dbReference type="InterPro" id="IPR014721">
    <property type="entry name" value="Ribsml_uS5_D2-typ_fold_subgr"/>
</dbReference>
<dbReference type="Gene3D" id="3.30.70.890">
    <property type="entry name" value="GHMP kinase, C-terminal domain"/>
    <property type="match status" value="1"/>
</dbReference>
<evidence type="ECO:0000259" key="15">
    <source>
        <dbReference type="Pfam" id="PF08544"/>
    </source>
</evidence>
<dbReference type="GO" id="GO:0004413">
    <property type="term" value="F:homoserine kinase activity"/>
    <property type="evidence" value="ECO:0007669"/>
    <property type="project" value="UniProtKB-UniRule"/>
</dbReference>
<evidence type="ECO:0000313" key="17">
    <source>
        <dbReference type="Proteomes" id="UP000342249"/>
    </source>
</evidence>
<keyword evidence="8 13" id="KW-0547">Nucleotide-binding</keyword>
<comment type="catalytic activity">
    <reaction evidence="11 13">
        <text>L-homoserine + ATP = O-phospho-L-homoserine + ADP + H(+)</text>
        <dbReference type="Rhea" id="RHEA:13985"/>
        <dbReference type="ChEBI" id="CHEBI:15378"/>
        <dbReference type="ChEBI" id="CHEBI:30616"/>
        <dbReference type="ChEBI" id="CHEBI:57476"/>
        <dbReference type="ChEBI" id="CHEBI:57590"/>
        <dbReference type="ChEBI" id="CHEBI:456216"/>
        <dbReference type="EC" id="2.7.1.39"/>
    </reaction>
</comment>
<comment type="function">
    <text evidence="12 13">Catalyzes the ATP-dependent phosphorylation of L-homoserine to L-homoserine phosphate.</text>
</comment>
<dbReference type="InterPro" id="IPR006204">
    <property type="entry name" value="GHMP_kinase_N_dom"/>
</dbReference>
<accession>A0A5N7IMQ9</accession>
<evidence type="ECO:0000256" key="1">
    <source>
        <dbReference type="ARBA" id="ARBA00005015"/>
    </source>
</evidence>
<evidence type="ECO:0000256" key="4">
    <source>
        <dbReference type="ARBA" id="ARBA00017858"/>
    </source>
</evidence>
<comment type="pathway">
    <text evidence="1 13">Amino-acid biosynthesis; L-threonine biosynthesis; L-threonine from L-aspartate: step 4/5.</text>
</comment>
<dbReference type="PANTHER" id="PTHR20861:SF1">
    <property type="entry name" value="HOMOSERINE KINASE"/>
    <property type="match status" value="1"/>
</dbReference>
<dbReference type="RefSeq" id="WP_152752085.1">
    <property type="nucleotide sequence ID" value="NZ_SPSE01000022.1"/>
</dbReference>
<keyword evidence="10 13" id="KW-0067">ATP-binding</keyword>
<feature type="domain" description="GHMP kinase C-terminal" evidence="15">
    <location>
        <begin position="198"/>
        <end position="261"/>
    </location>
</feature>
<evidence type="ECO:0000256" key="13">
    <source>
        <dbReference type="HAMAP-Rule" id="MF_00384"/>
    </source>
</evidence>
<dbReference type="Pfam" id="PF08544">
    <property type="entry name" value="GHMP_kinases_C"/>
    <property type="match status" value="1"/>
</dbReference>
<evidence type="ECO:0000256" key="12">
    <source>
        <dbReference type="ARBA" id="ARBA00049954"/>
    </source>
</evidence>
<dbReference type="EMBL" id="SPSF01000020">
    <property type="protein sequence ID" value="MPQ62270.1"/>
    <property type="molecule type" value="Genomic_DNA"/>
</dbReference>
<dbReference type="GO" id="GO:0005737">
    <property type="term" value="C:cytoplasm"/>
    <property type="evidence" value="ECO:0007669"/>
    <property type="project" value="UniProtKB-SubCell"/>
</dbReference>
<evidence type="ECO:0000256" key="6">
    <source>
        <dbReference type="ARBA" id="ARBA00022679"/>
    </source>
</evidence>
<comment type="similarity">
    <text evidence="2 13">Belongs to the GHMP kinase family. Homoserine kinase subfamily.</text>
</comment>
<evidence type="ECO:0000256" key="7">
    <source>
        <dbReference type="ARBA" id="ARBA00022697"/>
    </source>
</evidence>
<dbReference type="InterPro" id="IPR013750">
    <property type="entry name" value="GHMP_kinase_C_dom"/>
</dbReference>
<keyword evidence="5 13" id="KW-0028">Amino-acid biosynthesis</keyword>
<dbReference type="NCBIfam" id="TIGR00191">
    <property type="entry name" value="thrB"/>
    <property type="match status" value="1"/>
</dbReference>
<dbReference type="InterPro" id="IPR036554">
    <property type="entry name" value="GHMP_kinase_C_sf"/>
</dbReference>
<dbReference type="Pfam" id="PF00288">
    <property type="entry name" value="GHMP_kinases_N"/>
    <property type="match status" value="1"/>
</dbReference>
<dbReference type="InterPro" id="IPR006203">
    <property type="entry name" value="GHMP_knse_ATP-bd_CS"/>
</dbReference>
<evidence type="ECO:0000256" key="10">
    <source>
        <dbReference type="ARBA" id="ARBA00022840"/>
    </source>
</evidence>
<feature type="binding site" evidence="13">
    <location>
        <begin position="82"/>
        <end position="92"/>
    </location>
    <ligand>
        <name>ATP</name>
        <dbReference type="ChEBI" id="CHEBI:30616"/>
    </ligand>
</feature>
<evidence type="ECO:0000256" key="9">
    <source>
        <dbReference type="ARBA" id="ARBA00022777"/>
    </source>
</evidence>
<comment type="caution">
    <text evidence="16">The sequence shown here is derived from an EMBL/GenBank/DDBJ whole genome shotgun (WGS) entry which is preliminary data.</text>
</comment>
<dbReference type="PANTHER" id="PTHR20861">
    <property type="entry name" value="HOMOSERINE/4-DIPHOSPHOCYTIDYL-2-C-METHYL-D-ERYTHRITOL KINASE"/>
    <property type="match status" value="1"/>
</dbReference>
<protein>
    <recommendedName>
        <fullName evidence="4 13">Homoserine kinase</fullName>
        <shortName evidence="13">HK</shortName>
        <shortName evidence="13">HSK</shortName>
        <ecNumber evidence="3 13">2.7.1.39</ecNumber>
    </recommendedName>
</protein>
<keyword evidence="6 13" id="KW-0808">Transferase</keyword>
<dbReference type="SUPFAM" id="SSF54211">
    <property type="entry name" value="Ribosomal protein S5 domain 2-like"/>
    <property type="match status" value="1"/>
</dbReference>
<dbReference type="SUPFAM" id="SSF55060">
    <property type="entry name" value="GHMP Kinase, C-terminal domain"/>
    <property type="match status" value="1"/>
</dbReference>
<evidence type="ECO:0000256" key="8">
    <source>
        <dbReference type="ARBA" id="ARBA00022741"/>
    </source>
</evidence>
<evidence type="ECO:0000313" key="16">
    <source>
        <dbReference type="EMBL" id="MPQ62270.1"/>
    </source>
</evidence>
<comment type="subcellular location">
    <subcellularLocation>
        <location evidence="13">Cytoplasm</location>
    </subcellularLocation>
</comment>
<dbReference type="PROSITE" id="PS00627">
    <property type="entry name" value="GHMP_KINASES_ATP"/>
    <property type="match status" value="1"/>
</dbReference>
<dbReference type="Proteomes" id="UP000342249">
    <property type="component" value="Unassembled WGS sequence"/>
</dbReference>
<dbReference type="InterPro" id="IPR000870">
    <property type="entry name" value="Homoserine_kinase"/>
</dbReference>
<reference evidence="16 17" key="1">
    <citation type="journal article" date="2019" name="Lett. Appl. Microbiol.">
        <title>A case of 'blown pack' spoilage of vacuum-packaged pork likely associated with Clostridium estertheticum in Canada.</title>
        <authorList>
            <person name="Zhang P."/>
            <person name="Ward P."/>
            <person name="McMullen L.M."/>
            <person name="Yang X."/>
        </authorList>
    </citation>
    <scope>NUCLEOTIDE SEQUENCE [LARGE SCALE GENOMIC DNA]</scope>
    <source>
        <strain evidence="16 17">MA19</strain>
    </source>
</reference>
<keyword evidence="7 13" id="KW-0791">Threonine biosynthesis</keyword>
<keyword evidence="9 13" id="KW-0418">Kinase</keyword>
<dbReference type="Gene3D" id="3.30.230.10">
    <property type="match status" value="1"/>
</dbReference>
<dbReference type="GO" id="GO:0005524">
    <property type="term" value="F:ATP binding"/>
    <property type="evidence" value="ECO:0007669"/>
    <property type="project" value="UniProtKB-UniRule"/>
</dbReference>
<dbReference type="PIRSF" id="PIRSF000676">
    <property type="entry name" value="Homoser_kin"/>
    <property type="match status" value="1"/>
</dbReference>
<keyword evidence="13" id="KW-0963">Cytoplasm</keyword>
<dbReference type="AlphaFoldDB" id="A0A5N7IMQ9"/>
<dbReference type="UniPathway" id="UPA00050">
    <property type="reaction ID" value="UER00064"/>
</dbReference>
<dbReference type="InterPro" id="IPR020568">
    <property type="entry name" value="Ribosomal_Su5_D2-typ_SF"/>
</dbReference>
<sequence length="295" mass="32145">MFEIKVPATSANMGPGLDTLGVAFKLYNRFIVEEIESGLEIFGCNKEFANNNNLVYDSMLKTFKKLQKDPKGVRLTFKTEIPVSGGLGSSATCILAGVTAANRLCGDILTKQEVLNYACEIEGHPDNITPAMIGGMTVSIMNEGANHYNKIPINGSIKFCALIPKLQLSTKSSRAVLPETIPFKDAVYNVGMVSMLIVSLVNGDYEGVKLACKDKLHQPYRMGLIRNYSQISSFVKESEALGVFLSGAGPTIMVMLKKDDSNTEGKLKEFLKGISGSWETLNLEIDEDGLNIENI</sequence>
<gene>
    <name evidence="13" type="primary">thrB</name>
    <name evidence="16" type="ORF">E4V82_09090</name>
</gene>
<dbReference type="GO" id="GO:0009088">
    <property type="term" value="P:threonine biosynthetic process"/>
    <property type="evidence" value="ECO:0007669"/>
    <property type="project" value="UniProtKB-UniRule"/>
</dbReference>
<organism evidence="16 17">
    <name type="scientific">Clostridium estertheticum</name>
    <dbReference type="NCBI Taxonomy" id="238834"/>
    <lineage>
        <taxon>Bacteria</taxon>
        <taxon>Bacillati</taxon>
        <taxon>Bacillota</taxon>
        <taxon>Clostridia</taxon>
        <taxon>Eubacteriales</taxon>
        <taxon>Clostridiaceae</taxon>
        <taxon>Clostridium</taxon>
    </lineage>
</organism>
<evidence type="ECO:0000256" key="11">
    <source>
        <dbReference type="ARBA" id="ARBA00049375"/>
    </source>
</evidence>
<feature type="domain" description="GHMP kinase N-terminal" evidence="14">
    <location>
        <begin position="53"/>
        <end position="135"/>
    </location>
</feature>
<name>A0A5N7IMQ9_9CLOT</name>